<gene>
    <name evidence="1" type="ORF">BASA50_009562</name>
</gene>
<dbReference type="Proteomes" id="UP001648503">
    <property type="component" value="Unassembled WGS sequence"/>
</dbReference>
<reference evidence="1 2" key="1">
    <citation type="submission" date="2021-02" db="EMBL/GenBank/DDBJ databases">
        <title>Variation within the Batrachochytrium salamandrivorans European outbreak.</title>
        <authorList>
            <person name="Kelly M."/>
            <person name="Pasmans F."/>
            <person name="Shea T.P."/>
            <person name="Munoz J.F."/>
            <person name="Carranza S."/>
            <person name="Cuomo C.A."/>
            <person name="Martel A."/>
        </authorList>
    </citation>
    <scope>NUCLEOTIDE SEQUENCE [LARGE SCALE GENOMIC DNA]</scope>
    <source>
        <strain evidence="1 2">AMFP18/2</strain>
    </source>
</reference>
<accession>A0ABQ8F0X3</accession>
<proteinExistence type="predicted"/>
<comment type="caution">
    <text evidence="1">The sequence shown here is derived from an EMBL/GenBank/DDBJ whole genome shotgun (WGS) entry which is preliminary data.</text>
</comment>
<organism evidence="1 2">
    <name type="scientific">Batrachochytrium salamandrivorans</name>
    <dbReference type="NCBI Taxonomy" id="1357716"/>
    <lineage>
        <taxon>Eukaryota</taxon>
        <taxon>Fungi</taxon>
        <taxon>Fungi incertae sedis</taxon>
        <taxon>Chytridiomycota</taxon>
        <taxon>Chytridiomycota incertae sedis</taxon>
        <taxon>Chytridiomycetes</taxon>
        <taxon>Rhizophydiales</taxon>
        <taxon>Rhizophydiales incertae sedis</taxon>
        <taxon>Batrachochytrium</taxon>
    </lineage>
</organism>
<name>A0ABQ8F0X3_9FUNG</name>
<keyword evidence="2" id="KW-1185">Reference proteome</keyword>
<evidence type="ECO:0000313" key="1">
    <source>
        <dbReference type="EMBL" id="KAH6590149.1"/>
    </source>
</evidence>
<dbReference type="EMBL" id="JAFCIX010000436">
    <property type="protein sequence ID" value="KAH6590149.1"/>
    <property type="molecule type" value="Genomic_DNA"/>
</dbReference>
<evidence type="ECO:0000313" key="2">
    <source>
        <dbReference type="Proteomes" id="UP001648503"/>
    </source>
</evidence>
<evidence type="ECO:0008006" key="3">
    <source>
        <dbReference type="Google" id="ProtNLM"/>
    </source>
</evidence>
<sequence length="202" mass="23213">MNQFVNFFGNLRRISPRVQLGEDRLTICVMEPHIGDWVLAASLCIVGLPLTYYTTTTPMYFGASFLFFIVMANSLIDDTYEVVLDKVKNEAAVTKMRFGRTEWIRISPLDELVNCEVVSTTHRHLTSFRLELEFMTEFGYHRLSASDSTVLGEYNKSKFQELAQTIIDFMKLKPIPEWLKEENLASSLPPRKADSKKAKKSQ</sequence>
<protein>
    <recommendedName>
        <fullName evidence="3">Essential for reactive oxygen species protein</fullName>
    </recommendedName>
</protein>